<name>A0ABU7V3C0_9GAMM</name>
<feature type="non-terminal residue" evidence="6">
    <location>
        <position position="1"/>
    </location>
</feature>
<proteinExistence type="predicted"/>
<evidence type="ECO:0000259" key="5">
    <source>
        <dbReference type="Pfam" id="PF17210"/>
    </source>
</evidence>
<evidence type="ECO:0000256" key="4">
    <source>
        <dbReference type="SAM" id="MobiDB-lite"/>
    </source>
</evidence>
<dbReference type="Pfam" id="PF17210">
    <property type="entry name" value="SdrD_B"/>
    <property type="match status" value="2"/>
</dbReference>
<evidence type="ECO:0000313" key="7">
    <source>
        <dbReference type="Proteomes" id="UP001356170"/>
    </source>
</evidence>
<feature type="compositionally biased region" description="Polar residues" evidence="4">
    <location>
        <begin position="232"/>
        <end position="248"/>
    </location>
</feature>
<dbReference type="RefSeq" id="WP_331704360.1">
    <property type="nucleotide sequence ID" value="NZ_JAZHBO010000005.1"/>
</dbReference>
<sequence length="248" mass="24956">TNVIEIGNLPLAGTSGHDFGEVLGSLAGVVFEDFSATSANNNNGTFDGGENPIANVKLTLTGTDVLGNPVNVSVQTDASGAYVFPDLLPPTGSYTLTETQPADYIDGRHTPGNAATPGSAGTPNVIDGIAIGEGQVATGYLFGELANAIISGTVYLDRDNDGDQDAGEPGIPGVTVVIEGAGPDGVFGTPDDLPPVTLTTDANGGYSYAGGITGQNYRIVETQRSGLADGQENPTNTIAITNLPASGS</sequence>
<dbReference type="EMBL" id="JAZHBO010000005">
    <property type="protein sequence ID" value="MEF2156576.1"/>
    <property type="molecule type" value="Genomic_DNA"/>
</dbReference>
<evidence type="ECO:0000256" key="2">
    <source>
        <dbReference type="ARBA" id="ARBA00022525"/>
    </source>
</evidence>
<accession>A0ABU7V3C0</accession>
<evidence type="ECO:0000313" key="6">
    <source>
        <dbReference type="EMBL" id="MEF2156576.1"/>
    </source>
</evidence>
<keyword evidence="3" id="KW-0732">Signal</keyword>
<feature type="non-terminal residue" evidence="6">
    <location>
        <position position="248"/>
    </location>
</feature>
<feature type="region of interest" description="Disordered" evidence="4">
    <location>
        <begin position="226"/>
        <end position="248"/>
    </location>
</feature>
<feature type="domain" description="SD-repeat containing protein B" evidence="5">
    <location>
        <begin position="152"/>
        <end position="233"/>
    </location>
</feature>
<keyword evidence="7" id="KW-1185">Reference proteome</keyword>
<comment type="caution">
    <text evidence="6">The sequence shown here is derived from an EMBL/GenBank/DDBJ whole genome shotgun (WGS) entry which is preliminary data.</text>
</comment>
<dbReference type="InterPro" id="IPR013783">
    <property type="entry name" value="Ig-like_fold"/>
</dbReference>
<dbReference type="Gene3D" id="2.60.40.10">
    <property type="entry name" value="Immunoglobulins"/>
    <property type="match status" value="2"/>
</dbReference>
<dbReference type="SUPFAM" id="SSF117074">
    <property type="entry name" value="Hypothetical protein PA1324"/>
    <property type="match status" value="2"/>
</dbReference>
<comment type="subcellular location">
    <subcellularLocation>
        <location evidence="1">Secreted</location>
    </subcellularLocation>
</comment>
<protein>
    <submittedName>
        <fullName evidence="6">SdrD B-like domain-containing protein</fullName>
    </submittedName>
</protein>
<keyword evidence="2" id="KW-0964">Secreted</keyword>
<gene>
    <name evidence="6" type="ORF">V3390_10170</name>
</gene>
<organism evidence="6 7">
    <name type="scientific">Aquilutibacter rugosus</name>
    <dbReference type="NCBI Taxonomy" id="3115820"/>
    <lineage>
        <taxon>Bacteria</taxon>
        <taxon>Pseudomonadati</taxon>
        <taxon>Pseudomonadota</taxon>
        <taxon>Gammaproteobacteria</taxon>
        <taxon>Lysobacterales</taxon>
        <taxon>Lysobacteraceae</taxon>
        <taxon>Aquilutibacter</taxon>
    </lineage>
</organism>
<dbReference type="InterPro" id="IPR033764">
    <property type="entry name" value="Sdr_B"/>
</dbReference>
<reference evidence="6 7" key="1">
    <citation type="submission" date="2024-01" db="EMBL/GenBank/DDBJ databases">
        <title>Novel species of the genus Luteimonas isolated from rivers.</title>
        <authorList>
            <person name="Lu H."/>
        </authorList>
    </citation>
    <scope>NUCLEOTIDE SEQUENCE [LARGE SCALE GENOMIC DNA]</scope>
    <source>
        <strain evidence="6 7">FXH3W</strain>
    </source>
</reference>
<dbReference type="Proteomes" id="UP001356170">
    <property type="component" value="Unassembled WGS sequence"/>
</dbReference>
<evidence type="ECO:0000256" key="1">
    <source>
        <dbReference type="ARBA" id="ARBA00004613"/>
    </source>
</evidence>
<evidence type="ECO:0000256" key="3">
    <source>
        <dbReference type="ARBA" id="ARBA00022729"/>
    </source>
</evidence>
<feature type="domain" description="SD-repeat containing protein B" evidence="5">
    <location>
        <begin position="40"/>
        <end position="122"/>
    </location>
</feature>